<comment type="caution">
    <text evidence="1">The sequence shown here is derived from an EMBL/GenBank/DDBJ whole genome shotgun (WGS) entry which is preliminary data.</text>
</comment>
<reference evidence="1" key="1">
    <citation type="journal article" date="2015" name="Nature">
        <title>Complex archaea that bridge the gap between prokaryotes and eukaryotes.</title>
        <authorList>
            <person name="Spang A."/>
            <person name="Saw J.H."/>
            <person name="Jorgensen S.L."/>
            <person name="Zaremba-Niedzwiedzka K."/>
            <person name="Martijn J."/>
            <person name="Lind A.E."/>
            <person name="van Eijk R."/>
            <person name="Schleper C."/>
            <person name="Guy L."/>
            <person name="Ettema T.J."/>
        </authorList>
    </citation>
    <scope>NUCLEOTIDE SEQUENCE</scope>
</reference>
<evidence type="ECO:0000313" key="1">
    <source>
        <dbReference type="EMBL" id="KKL70393.1"/>
    </source>
</evidence>
<gene>
    <name evidence="1" type="ORF">LCGC14_2105370</name>
</gene>
<dbReference type="EMBL" id="LAZR01025907">
    <property type="protein sequence ID" value="KKL70393.1"/>
    <property type="molecule type" value="Genomic_DNA"/>
</dbReference>
<organism evidence="1">
    <name type="scientific">marine sediment metagenome</name>
    <dbReference type="NCBI Taxonomy" id="412755"/>
    <lineage>
        <taxon>unclassified sequences</taxon>
        <taxon>metagenomes</taxon>
        <taxon>ecological metagenomes</taxon>
    </lineage>
</organism>
<proteinExistence type="predicted"/>
<protein>
    <submittedName>
        <fullName evidence="1">Uncharacterized protein</fullName>
    </submittedName>
</protein>
<sequence>MASKDTPTGDAIMTLSEMIEDLERESHRLSDWESNFVDSISHRSSLTPAQAEKLQQIWDKIGRGK</sequence>
<name>A0A0F9E8N2_9ZZZZ</name>
<accession>A0A0F9E8N2</accession>
<dbReference type="AlphaFoldDB" id="A0A0F9E8N2"/>